<keyword evidence="2" id="KW-1185">Reference proteome</keyword>
<reference evidence="1 2" key="1">
    <citation type="submission" date="2023-03" db="EMBL/GenBank/DDBJ databases">
        <title>Genome insight into feeding habits of ladybird beetles.</title>
        <authorList>
            <person name="Li H.-S."/>
            <person name="Huang Y.-H."/>
            <person name="Pang H."/>
        </authorList>
    </citation>
    <scope>NUCLEOTIDE SEQUENCE [LARGE SCALE GENOMIC DNA]</scope>
    <source>
        <strain evidence="1">SYSU_2023b</strain>
        <tissue evidence="1">Whole body</tissue>
    </source>
</reference>
<proteinExistence type="predicted"/>
<name>A0AAW1UKV9_9CUCU</name>
<dbReference type="AlphaFoldDB" id="A0AAW1UKV9"/>
<comment type="caution">
    <text evidence="1">The sequence shown here is derived from an EMBL/GenBank/DDBJ whole genome shotgun (WGS) entry which is preliminary data.</text>
</comment>
<accession>A0AAW1UKV9</accession>
<dbReference type="Proteomes" id="UP001431783">
    <property type="component" value="Unassembled WGS sequence"/>
</dbReference>
<evidence type="ECO:0000313" key="2">
    <source>
        <dbReference type="Proteomes" id="UP001431783"/>
    </source>
</evidence>
<dbReference type="EMBL" id="JARQZJ010000068">
    <property type="protein sequence ID" value="KAK9881364.1"/>
    <property type="molecule type" value="Genomic_DNA"/>
</dbReference>
<evidence type="ECO:0000313" key="1">
    <source>
        <dbReference type="EMBL" id="KAK9881364.1"/>
    </source>
</evidence>
<organism evidence="1 2">
    <name type="scientific">Henosepilachna vigintioctopunctata</name>
    <dbReference type="NCBI Taxonomy" id="420089"/>
    <lineage>
        <taxon>Eukaryota</taxon>
        <taxon>Metazoa</taxon>
        <taxon>Ecdysozoa</taxon>
        <taxon>Arthropoda</taxon>
        <taxon>Hexapoda</taxon>
        <taxon>Insecta</taxon>
        <taxon>Pterygota</taxon>
        <taxon>Neoptera</taxon>
        <taxon>Endopterygota</taxon>
        <taxon>Coleoptera</taxon>
        <taxon>Polyphaga</taxon>
        <taxon>Cucujiformia</taxon>
        <taxon>Coccinelloidea</taxon>
        <taxon>Coccinellidae</taxon>
        <taxon>Epilachninae</taxon>
        <taxon>Epilachnini</taxon>
        <taxon>Henosepilachna</taxon>
    </lineage>
</organism>
<gene>
    <name evidence="1" type="ORF">WA026_015492</name>
</gene>
<protein>
    <submittedName>
        <fullName evidence="1">Uncharacterized protein</fullName>
    </submittedName>
</protein>
<sequence>MLGQISDREWLDSDAALSQHHITQGISVVDFRITQEPDDSQHYNGLPVMQETKDNENMNYVGPIETGHQEEHGEEHIIYTSLPYLRNMTPRLTRLFNNAVKMKIANRFSYLEATRDVIPLLVDIILGYILKDIAKRNRRNREYINREIELVKKAFSNRRAKGGGRDIWRALNSLNIGGGYGFEIPLNLRDPNGINRHFSSVFTPRGNCSVAADFYRSHKFNDDLHFSFSLSTVKLRI</sequence>